<accession>A0A2S6IGD3</accession>
<organism evidence="1 2">
    <name type="scientific">Nonlabens xylanidelens</name>
    <dbReference type="NCBI Taxonomy" id="191564"/>
    <lineage>
        <taxon>Bacteria</taxon>
        <taxon>Pseudomonadati</taxon>
        <taxon>Bacteroidota</taxon>
        <taxon>Flavobacteriia</taxon>
        <taxon>Flavobacteriales</taxon>
        <taxon>Flavobacteriaceae</taxon>
        <taxon>Nonlabens</taxon>
    </lineage>
</organism>
<dbReference type="AlphaFoldDB" id="A0A2S6IGD3"/>
<evidence type="ECO:0000313" key="2">
    <source>
        <dbReference type="Proteomes" id="UP000239002"/>
    </source>
</evidence>
<keyword evidence="2" id="KW-1185">Reference proteome</keyword>
<dbReference type="EMBL" id="PTJE01000007">
    <property type="protein sequence ID" value="PPK93247.1"/>
    <property type="molecule type" value="Genomic_DNA"/>
</dbReference>
<reference evidence="1 2" key="1">
    <citation type="submission" date="2018-02" db="EMBL/GenBank/DDBJ databases">
        <title>Genomic Encyclopedia of Archaeal and Bacterial Type Strains, Phase II (KMG-II): from individual species to whole genera.</title>
        <authorList>
            <person name="Goeker M."/>
        </authorList>
    </citation>
    <scope>NUCLEOTIDE SEQUENCE [LARGE SCALE GENOMIC DNA]</scope>
    <source>
        <strain evidence="1 2">DSM 16809</strain>
    </source>
</reference>
<proteinExistence type="predicted"/>
<sequence length="135" mass="15822">MKKFLLLLIAIPFLSLTTINDRDQFIGKWIDEKEKGFIEFDKEGYVMLGSLDDPYGGKDFVINGKRVSMTYQIFEETTPIQLDIILTEFESGKQKKMLCIAQFISDDKMRLQMDVTGNRPTEFNEEKQVYFNREL</sequence>
<name>A0A2S6IGD3_9FLAO</name>
<protein>
    <recommendedName>
        <fullName evidence="3">DUF2147 domain-containing protein</fullName>
    </recommendedName>
</protein>
<dbReference type="RefSeq" id="WP_104516202.1">
    <property type="nucleotide sequence ID" value="NZ_MQVW01000012.1"/>
</dbReference>
<evidence type="ECO:0000313" key="1">
    <source>
        <dbReference type="EMBL" id="PPK93247.1"/>
    </source>
</evidence>
<comment type="caution">
    <text evidence="1">The sequence shown here is derived from an EMBL/GenBank/DDBJ whole genome shotgun (WGS) entry which is preliminary data.</text>
</comment>
<evidence type="ECO:0008006" key="3">
    <source>
        <dbReference type="Google" id="ProtNLM"/>
    </source>
</evidence>
<gene>
    <name evidence="1" type="ORF">LY01_02532</name>
</gene>
<dbReference type="Proteomes" id="UP000239002">
    <property type="component" value="Unassembled WGS sequence"/>
</dbReference>
<dbReference type="OrthoDB" id="1361104at2"/>